<organism evidence="6 7">
    <name type="scientific">Hyunsoonleella jejuensis</name>
    <dbReference type="NCBI Taxonomy" id="419940"/>
    <lineage>
        <taxon>Bacteria</taxon>
        <taxon>Pseudomonadati</taxon>
        <taxon>Bacteroidota</taxon>
        <taxon>Flavobacteriia</taxon>
        <taxon>Flavobacteriales</taxon>
        <taxon>Flavobacteriaceae</taxon>
    </lineage>
</organism>
<feature type="domain" description="Multidrug resistance protein MdtA-like barrel-sandwich hybrid" evidence="4">
    <location>
        <begin position="61"/>
        <end position="196"/>
    </location>
</feature>
<dbReference type="Gene3D" id="2.40.30.170">
    <property type="match status" value="1"/>
</dbReference>
<dbReference type="InterPro" id="IPR058625">
    <property type="entry name" value="MdtA-like_BSH"/>
</dbReference>
<dbReference type="GO" id="GO:0015562">
    <property type="term" value="F:efflux transmembrane transporter activity"/>
    <property type="evidence" value="ECO:0007669"/>
    <property type="project" value="TreeGrafter"/>
</dbReference>
<protein>
    <submittedName>
        <fullName evidence="6">RND family efflux transporter, MFP subunit</fullName>
    </submittedName>
</protein>
<dbReference type="Gene3D" id="1.10.287.470">
    <property type="entry name" value="Helix hairpin bin"/>
    <property type="match status" value="1"/>
</dbReference>
<evidence type="ECO:0000259" key="4">
    <source>
        <dbReference type="Pfam" id="PF25917"/>
    </source>
</evidence>
<feature type="coiled-coil region" evidence="2">
    <location>
        <begin position="108"/>
        <end position="159"/>
    </location>
</feature>
<dbReference type="EMBL" id="FOFN01000003">
    <property type="protein sequence ID" value="SEQ87893.1"/>
    <property type="molecule type" value="Genomic_DNA"/>
</dbReference>
<keyword evidence="3" id="KW-0732">Signal</keyword>
<dbReference type="Pfam" id="PF25917">
    <property type="entry name" value="BSH_RND"/>
    <property type="match status" value="1"/>
</dbReference>
<evidence type="ECO:0000313" key="7">
    <source>
        <dbReference type="Proteomes" id="UP000198999"/>
    </source>
</evidence>
<feature type="domain" description="CusB-like beta-barrel" evidence="5">
    <location>
        <begin position="209"/>
        <end position="278"/>
    </location>
</feature>
<evidence type="ECO:0000256" key="3">
    <source>
        <dbReference type="SAM" id="SignalP"/>
    </source>
</evidence>
<accession>A0A1H9JMB2</accession>
<dbReference type="GO" id="GO:1990281">
    <property type="term" value="C:efflux pump complex"/>
    <property type="evidence" value="ECO:0007669"/>
    <property type="project" value="TreeGrafter"/>
</dbReference>
<dbReference type="SUPFAM" id="SSF111369">
    <property type="entry name" value="HlyD-like secretion proteins"/>
    <property type="match status" value="1"/>
</dbReference>
<feature type="signal peptide" evidence="3">
    <location>
        <begin position="1"/>
        <end position="20"/>
    </location>
</feature>
<keyword evidence="2" id="KW-0175">Coiled coil</keyword>
<evidence type="ECO:0000256" key="2">
    <source>
        <dbReference type="SAM" id="Coils"/>
    </source>
</evidence>
<dbReference type="Gene3D" id="2.40.420.20">
    <property type="match status" value="1"/>
</dbReference>
<dbReference type="AlphaFoldDB" id="A0A1H9JMB2"/>
<dbReference type="Pfam" id="PF25954">
    <property type="entry name" value="Beta-barrel_RND_2"/>
    <property type="match status" value="1"/>
</dbReference>
<feature type="chain" id="PRO_5011697949" evidence="3">
    <location>
        <begin position="21"/>
        <end position="378"/>
    </location>
</feature>
<dbReference type="Proteomes" id="UP000198999">
    <property type="component" value="Unassembled WGS sequence"/>
</dbReference>
<comment type="similarity">
    <text evidence="1">Belongs to the membrane fusion protein (MFP) (TC 8.A.1) family.</text>
</comment>
<dbReference type="STRING" id="419940.SAMN05421824_2583"/>
<dbReference type="PANTHER" id="PTHR30469">
    <property type="entry name" value="MULTIDRUG RESISTANCE PROTEIN MDTA"/>
    <property type="match status" value="1"/>
</dbReference>
<name>A0A1H9JMB2_9FLAO</name>
<reference evidence="6 7" key="1">
    <citation type="submission" date="2016-10" db="EMBL/GenBank/DDBJ databases">
        <authorList>
            <person name="de Groot N.N."/>
        </authorList>
    </citation>
    <scope>NUCLEOTIDE SEQUENCE [LARGE SCALE GENOMIC DNA]</scope>
    <source>
        <strain evidence="6 7">DSM 21035</strain>
    </source>
</reference>
<keyword evidence="7" id="KW-1185">Reference proteome</keyword>
<gene>
    <name evidence="6" type="ORF">SAMN05421824_2583</name>
</gene>
<evidence type="ECO:0000256" key="1">
    <source>
        <dbReference type="ARBA" id="ARBA00009477"/>
    </source>
</evidence>
<sequence length="378" mass="40777">MKYKYTILTISMILLLASCGGEGKKTVADNAPIVSVKVNQVETNGNHTLLSVSGKVQAKNSADLSTRIMGHVSKVNVNVGDKVKKGQLLISINNSDLQAKQAQINASITEATAAFNNAEKNYNRFKNLFADNSASQKEMDDMTANYEMTKARLEAVKQMKNEIAAQFTYSNITAPFSGIITSKTVKEGDMANPGQPLISLESPNDFEVMAMVPETEISEIETGTTVNVLVKSLTTSIKGKVKEVSTSAKHTGGQYLVKIDLEKTDANILSGMFTTVQFPVERHGASTIVLIPHEAIVTNGQLSGVYTVSQSNTAILRWLRLGRTFGDQVEVLSGLNADEAYIVSAEGKLYNGAKISPSSILLKGEESNTESNIKKSTN</sequence>
<dbReference type="PANTHER" id="PTHR30469:SF15">
    <property type="entry name" value="HLYD FAMILY OF SECRETION PROTEINS"/>
    <property type="match status" value="1"/>
</dbReference>
<dbReference type="OrthoDB" id="9806939at2"/>
<evidence type="ECO:0000259" key="5">
    <source>
        <dbReference type="Pfam" id="PF25954"/>
    </source>
</evidence>
<dbReference type="RefSeq" id="WP_092580180.1">
    <property type="nucleotide sequence ID" value="NZ_FOFN01000003.1"/>
</dbReference>
<dbReference type="InterPro" id="IPR006143">
    <property type="entry name" value="RND_pump_MFP"/>
</dbReference>
<proteinExistence type="inferred from homology"/>
<dbReference type="Gene3D" id="2.40.50.100">
    <property type="match status" value="1"/>
</dbReference>
<dbReference type="InterPro" id="IPR058792">
    <property type="entry name" value="Beta-barrel_RND_2"/>
</dbReference>
<dbReference type="PROSITE" id="PS51257">
    <property type="entry name" value="PROKAR_LIPOPROTEIN"/>
    <property type="match status" value="1"/>
</dbReference>
<dbReference type="NCBIfam" id="TIGR01730">
    <property type="entry name" value="RND_mfp"/>
    <property type="match status" value="1"/>
</dbReference>
<evidence type="ECO:0000313" key="6">
    <source>
        <dbReference type="EMBL" id="SEQ87893.1"/>
    </source>
</evidence>